<dbReference type="Pfam" id="PF08447">
    <property type="entry name" value="PAS_3"/>
    <property type="match status" value="2"/>
</dbReference>
<dbReference type="PROSITE" id="PS50112">
    <property type="entry name" value="PAS"/>
    <property type="match status" value="2"/>
</dbReference>
<keyword evidence="15" id="KW-0675">Receptor</keyword>
<dbReference type="Pfam" id="PF00989">
    <property type="entry name" value="PAS"/>
    <property type="match status" value="1"/>
</dbReference>
<keyword evidence="3" id="KW-0600">Photoreceptor protein</keyword>
<keyword evidence="10" id="KW-0547">Nucleotide-binding</keyword>
<dbReference type="InterPro" id="IPR013767">
    <property type="entry name" value="PAS_fold"/>
</dbReference>
<dbReference type="EMBL" id="BMIV01000032">
    <property type="protein sequence ID" value="GGF80988.1"/>
    <property type="molecule type" value="Genomic_DNA"/>
</dbReference>
<evidence type="ECO:0000256" key="4">
    <source>
        <dbReference type="ARBA" id="ARBA00022553"/>
    </source>
</evidence>
<dbReference type="InterPro" id="IPR036890">
    <property type="entry name" value="HATPase_C_sf"/>
</dbReference>
<dbReference type="SMART" id="SM00065">
    <property type="entry name" value="GAF"/>
    <property type="match status" value="1"/>
</dbReference>
<keyword evidence="11" id="KW-0418">Kinase</keyword>
<comment type="caution">
    <text evidence="18">The sequence shown here is derived from an EMBL/GenBank/DDBJ whole genome shotgun (WGS) entry which is preliminary data.</text>
</comment>
<dbReference type="InterPro" id="IPR011102">
    <property type="entry name" value="Sig_transdc_His_kinase_HWE"/>
</dbReference>
<protein>
    <recommendedName>
        <fullName evidence="2">histidine kinase</fullName>
        <ecNumber evidence="2">2.7.13.3</ecNumber>
    </recommendedName>
</protein>
<dbReference type="Pfam" id="PF13185">
    <property type="entry name" value="GAF_2"/>
    <property type="match status" value="1"/>
</dbReference>
<feature type="domain" description="PAC" evidence="17">
    <location>
        <begin position="377"/>
        <end position="430"/>
    </location>
</feature>
<feature type="domain" description="PAS" evidence="16">
    <location>
        <begin position="303"/>
        <end position="360"/>
    </location>
</feature>
<dbReference type="NCBIfam" id="TIGR00229">
    <property type="entry name" value="sensory_box"/>
    <property type="match status" value="3"/>
</dbReference>
<feature type="domain" description="PAS" evidence="16">
    <location>
        <begin position="431"/>
        <end position="506"/>
    </location>
</feature>
<evidence type="ECO:0000256" key="15">
    <source>
        <dbReference type="ARBA" id="ARBA00023170"/>
    </source>
</evidence>
<dbReference type="Gene3D" id="3.30.450.20">
    <property type="entry name" value="PAS domain"/>
    <property type="match status" value="3"/>
</dbReference>
<evidence type="ECO:0000256" key="5">
    <source>
        <dbReference type="ARBA" id="ARBA00022606"/>
    </source>
</evidence>
<keyword evidence="6" id="KW-0285">Flavoprotein</keyword>
<dbReference type="Proteomes" id="UP000640509">
    <property type="component" value="Unassembled WGS sequence"/>
</dbReference>
<dbReference type="InterPro" id="IPR003018">
    <property type="entry name" value="GAF"/>
</dbReference>
<evidence type="ECO:0000256" key="9">
    <source>
        <dbReference type="ARBA" id="ARBA00022737"/>
    </source>
</evidence>
<comment type="catalytic activity">
    <reaction evidence="1">
        <text>ATP + protein L-histidine = ADP + protein N-phospho-L-histidine.</text>
        <dbReference type="EC" id="2.7.13.3"/>
    </reaction>
</comment>
<dbReference type="InterPro" id="IPR001610">
    <property type="entry name" value="PAC"/>
</dbReference>
<evidence type="ECO:0000259" key="17">
    <source>
        <dbReference type="PROSITE" id="PS50113"/>
    </source>
</evidence>
<dbReference type="InterPro" id="IPR000014">
    <property type="entry name" value="PAS"/>
</dbReference>
<gene>
    <name evidence="18" type="ORF">GCM10011402_37010</name>
</gene>
<dbReference type="Gene3D" id="3.30.565.10">
    <property type="entry name" value="Histidine kinase-like ATPase, C-terminal domain"/>
    <property type="match status" value="1"/>
</dbReference>
<dbReference type="SMART" id="SM00091">
    <property type="entry name" value="PAS"/>
    <property type="match status" value="2"/>
</dbReference>
<dbReference type="InterPro" id="IPR035965">
    <property type="entry name" value="PAS-like_dom_sf"/>
</dbReference>
<evidence type="ECO:0000256" key="8">
    <source>
        <dbReference type="ARBA" id="ARBA00022679"/>
    </source>
</evidence>
<dbReference type="InterPro" id="IPR013655">
    <property type="entry name" value="PAS_fold_3"/>
</dbReference>
<keyword evidence="13" id="KW-0157">Chromophore</keyword>
<evidence type="ECO:0000313" key="18">
    <source>
        <dbReference type="EMBL" id="GGF80988.1"/>
    </source>
</evidence>
<dbReference type="SUPFAM" id="SSF55781">
    <property type="entry name" value="GAF domain-like"/>
    <property type="match status" value="1"/>
</dbReference>
<feature type="domain" description="PAC" evidence="17">
    <location>
        <begin position="249"/>
        <end position="302"/>
    </location>
</feature>
<keyword evidence="7" id="KW-0288">FMN</keyword>
<proteinExistence type="predicted"/>
<evidence type="ECO:0000256" key="7">
    <source>
        <dbReference type="ARBA" id="ARBA00022643"/>
    </source>
</evidence>
<dbReference type="InterPro" id="IPR029016">
    <property type="entry name" value="GAF-like_dom_sf"/>
</dbReference>
<organism evidence="18 19">
    <name type="scientific">Paracoccus acridae</name>
    <dbReference type="NCBI Taxonomy" id="1795310"/>
    <lineage>
        <taxon>Bacteria</taxon>
        <taxon>Pseudomonadati</taxon>
        <taxon>Pseudomonadota</taxon>
        <taxon>Alphaproteobacteria</taxon>
        <taxon>Rhodobacterales</taxon>
        <taxon>Paracoccaceae</taxon>
        <taxon>Paracoccus</taxon>
    </lineage>
</organism>
<accession>A0ABQ1VMY6</accession>
<keyword evidence="9" id="KW-0677">Repeat</keyword>
<dbReference type="RefSeq" id="WP_229665462.1">
    <property type="nucleotide sequence ID" value="NZ_BMIV01000032.1"/>
</dbReference>
<evidence type="ECO:0000256" key="13">
    <source>
        <dbReference type="ARBA" id="ARBA00022991"/>
    </source>
</evidence>
<dbReference type="CDD" id="cd00130">
    <property type="entry name" value="PAS"/>
    <property type="match status" value="3"/>
</dbReference>
<dbReference type="InterPro" id="IPR000700">
    <property type="entry name" value="PAS-assoc_C"/>
</dbReference>
<keyword evidence="14" id="KW-0843">Virulence</keyword>
<dbReference type="EC" id="2.7.13.3" evidence="2"/>
<evidence type="ECO:0000259" key="16">
    <source>
        <dbReference type="PROSITE" id="PS50112"/>
    </source>
</evidence>
<dbReference type="Gene3D" id="3.30.450.40">
    <property type="match status" value="1"/>
</dbReference>
<evidence type="ECO:0000256" key="10">
    <source>
        <dbReference type="ARBA" id="ARBA00022741"/>
    </source>
</evidence>
<keyword evidence="4" id="KW-0597">Phosphoprotein</keyword>
<dbReference type="SMART" id="SM00086">
    <property type="entry name" value="PAC"/>
    <property type="match status" value="3"/>
</dbReference>
<evidence type="ECO:0000256" key="11">
    <source>
        <dbReference type="ARBA" id="ARBA00022777"/>
    </source>
</evidence>
<evidence type="ECO:0000256" key="12">
    <source>
        <dbReference type="ARBA" id="ARBA00022840"/>
    </source>
</evidence>
<evidence type="ECO:0000313" key="19">
    <source>
        <dbReference type="Proteomes" id="UP000640509"/>
    </source>
</evidence>
<keyword evidence="19" id="KW-1185">Reference proteome</keyword>
<evidence type="ECO:0000256" key="6">
    <source>
        <dbReference type="ARBA" id="ARBA00022630"/>
    </source>
</evidence>
<dbReference type="SUPFAM" id="SSF55785">
    <property type="entry name" value="PYP-like sensor domain (PAS domain)"/>
    <property type="match status" value="3"/>
</dbReference>
<dbReference type="PROSITE" id="PS50113">
    <property type="entry name" value="PAC"/>
    <property type="match status" value="3"/>
</dbReference>
<dbReference type="Pfam" id="PF07536">
    <property type="entry name" value="HWE_HK"/>
    <property type="match status" value="1"/>
</dbReference>
<evidence type="ECO:0000256" key="14">
    <source>
        <dbReference type="ARBA" id="ARBA00023026"/>
    </source>
</evidence>
<sequence>MPDRDKIEVLLRQRKVLADFGDVALQSEDMDAVLHEACRLVGEALGTGRAKVLEIEKGGESLLVRAGVGWAPEVVGHVRLPMDEHSSETYAIRRGKPVISQDITREDRFEVPAFMKEAGVVSLVNVPVFRPGRQAYGLLQVDDTQPRDFDQDHIEFLRTYATILGPVIDRLLKLEELRASEERFRAFVTASNDVVYRISPDWREMRDLRGRGFLADLSHAGRDWQEHFVHSEDREMVQAAIKDMTGNEDLVELEHRVRHPGGIAWVLSRAAAIRDAEGQIIEWLGAARDVTDRRAAEAALRESEERFRTIVETATDYAIFTTDPDGRIQLWPPGAQRIFGWTAEEAVGQAMEMTYTPEDRAAGVPENERREAREKGHAPNVRFHMRKDGSRVFIEGVARPLTARDGTVTGFVKVGQDVTERRATEEALRESEARFRQFGEASSDVLWIRECESLAYEYLSPAFETLYGLSREEALRGNHVLRWMELIHPDDRDRVLDLLRRVRKGENATETYRIIRPIDGQTRWVRNTDFPLWGKDGHVQRIGGLSHDATGEVESRERLELLVTELQHRTRNLIGVVNSIANQTMAHTGPTEAFREEFGHRLAALSRVQGLLSRAQQEPITLRALLTLELQALGAKEGERVRIDGPWVRIRPTNVQTLALVVHELATNARKYGALSEGGGRLSVTWYLRSGDEGQRVFIDWREDDLSPTDEGPSAAERGGGYGRLLIERALPYSLGATTTYELGRTELRCTIDLPLARGSRKPGTSHDQ</sequence>
<reference evidence="19" key="1">
    <citation type="journal article" date="2019" name="Int. J. Syst. Evol. Microbiol.">
        <title>The Global Catalogue of Microorganisms (GCM) 10K type strain sequencing project: providing services to taxonomists for standard genome sequencing and annotation.</title>
        <authorList>
            <consortium name="The Broad Institute Genomics Platform"/>
            <consortium name="The Broad Institute Genome Sequencing Center for Infectious Disease"/>
            <person name="Wu L."/>
            <person name="Ma J."/>
        </authorList>
    </citation>
    <scope>NUCLEOTIDE SEQUENCE [LARGE SCALE GENOMIC DNA]</scope>
    <source>
        <strain evidence="19">CGMCC 1.15419</strain>
    </source>
</reference>
<keyword evidence="5" id="KW-0716">Sensory transduction</keyword>
<keyword evidence="12" id="KW-0067">ATP-binding</keyword>
<name>A0ABQ1VMY6_9RHOB</name>
<dbReference type="SMART" id="SM00911">
    <property type="entry name" value="HWE_HK"/>
    <property type="match status" value="1"/>
</dbReference>
<evidence type="ECO:0000256" key="2">
    <source>
        <dbReference type="ARBA" id="ARBA00012438"/>
    </source>
</evidence>
<dbReference type="PANTHER" id="PTHR41523:SF7">
    <property type="entry name" value="HISTIDINE KINASE"/>
    <property type="match status" value="1"/>
</dbReference>
<evidence type="ECO:0000256" key="1">
    <source>
        <dbReference type="ARBA" id="ARBA00000085"/>
    </source>
</evidence>
<keyword evidence="8" id="KW-0808">Transferase</keyword>
<dbReference type="PANTHER" id="PTHR41523">
    <property type="entry name" value="TWO-COMPONENT SYSTEM SENSOR PROTEIN"/>
    <property type="match status" value="1"/>
</dbReference>
<evidence type="ECO:0000256" key="3">
    <source>
        <dbReference type="ARBA" id="ARBA00022543"/>
    </source>
</evidence>
<feature type="domain" description="PAC" evidence="17">
    <location>
        <begin position="508"/>
        <end position="561"/>
    </location>
</feature>